<dbReference type="RefSeq" id="WP_343926328.1">
    <property type="nucleotide sequence ID" value="NZ_BAAAIR010000082.1"/>
</dbReference>
<proteinExistence type="inferred from homology"/>
<organism evidence="5 6">
    <name type="scientific">Brachybacterium tyrofermentans</name>
    <dbReference type="NCBI Taxonomy" id="47848"/>
    <lineage>
        <taxon>Bacteria</taxon>
        <taxon>Bacillati</taxon>
        <taxon>Actinomycetota</taxon>
        <taxon>Actinomycetes</taxon>
        <taxon>Micrococcales</taxon>
        <taxon>Dermabacteraceae</taxon>
        <taxon>Brachybacterium</taxon>
    </lineage>
</organism>
<keyword evidence="6" id="KW-1185">Reference proteome</keyword>
<dbReference type="Pfam" id="PF00589">
    <property type="entry name" value="Phage_integrase"/>
    <property type="match status" value="1"/>
</dbReference>
<dbReference type="PANTHER" id="PTHR30349:SF41">
    <property type="entry name" value="INTEGRASE_RECOMBINASE PROTEIN MJ0367-RELATED"/>
    <property type="match status" value="1"/>
</dbReference>
<dbReference type="EMBL" id="JBHSLN010000049">
    <property type="protein sequence ID" value="MFC5298381.1"/>
    <property type="molecule type" value="Genomic_DNA"/>
</dbReference>
<reference evidence="6" key="1">
    <citation type="journal article" date="2019" name="Int. J. Syst. Evol. Microbiol.">
        <title>The Global Catalogue of Microorganisms (GCM) 10K type strain sequencing project: providing services to taxonomists for standard genome sequencing and annotation.</title>
        <authorList>
            <consortium name="The Broad Institute Genomics Platform"/>
            <consortium name="The Broad Institute Genome Sequencing Center for Infectious Disease"/>
            <person name="Wu L."/>
            <person name="Ma J."/>
        </authorList>
    </citation>
    <scope>NUCLEOTIDE SEQUENCE [LARGE SCALE GENOMIC DNA]</scope>
    <source>
        <strain evidence="6">CGMCC 1.16455</strain>
    </source>
</reference>
<comment type="caution">
    <text evidence="5">The sequence shown here is derived from an EMBL/GenBank/DDBJ whole genome shotgun (WGS) entry which is preliminary data.</text>
</comment>
<dbReference type="InterPro" id="IPR013762">
    <property type="entry name" value="Integrase-like_cat_sf"/>
</dbReference>
<dbReference type="SUPFAM" id="SSF56349">
    <property type="entry name" value="DNA breaking-rejoining enzymes"/>
    <property type="match status" value="1"/>
</dbReference>
<evidence type="ECO:0000313" key="5">
    <source>
        <dbReference type="EMBL" id="MFC5298381.1"/>
    </source>
</evidence>
<dbReference type="PANTHER" id="PTHR30349">
    <property type="entry name" value="PHAGE INTEGRASE-RELATED"/>
    <property type="match status" value="1"/>
</dbReference>
<sequence length="236" mass="26257">MRGFARYLATIDPATQIPPCGLFGKQQRRAPYIYSPEEIRRLLQAAGRLRPPLRATTYQTLFGLLAVSGMRLGEATRLLRGNVDLTEGVLRVRHPKFDRDRLVPLHPSATTSLRDYATRRDGIFPQPRTESFFISDLGTRLAHSSVHATFLSLLAPAELPTAAVGRPRIHDLRHSLVVNTLIGWQRDGLDIAARLPVLSTYLGHVSPASTYWHFSAVPELMQMAAAGLERRSGSRS</sequence>
<accession>A0ABW0FI49</accession>
<dbReference type="InterPro" id="IPR002104">
    <property type="entry name" value="Integrase_catalytic"/>
</dbReference>
<protein>
    <submittedName>
        <fullName evidence="5">Tyrosine-type recombinase/integrase</fullName>
    </submittedName>
</protein>
<dbReference type="GeneID" id="303299144"/>
<dbReference type="InterPro" id="IPR011010">
    <property type="entry name" value="DNA_brk_join_enz"/>
</dbReference>
<dbReference type="Proteomes" id="UP001595937">
    <property type="component" value="Unassembled WGS sequence"/>
</dbReference>
<evidence type="ECO:0000259" key="4">
    <source>
        <dbReference type="PROSITE" id="PS51898"/>
    </source>
</evidence>
<name>A0ABW0FI49_9MICO</name>
<keyword evidence="3" id="KW-0233">DNA recombination</keyword>
<dbReference type="InterPro" id="IPR050090">
    <property type="entry name" value="Tyrosine_recombinase_XerCD"/>
</dbReference>
<gene>
    <name evidence="5" type="ORF">ACFPK8_12745</name>
</gene>
<evidence type="ECO:0000313" key="6">
    <source>
        <dbReference type="Proteomes" id="UP001595937"/>
    </source>
</evidence>
<evidence type="ECO:0000256" key="2">
    <source>
        <dbReference type="ARBA" id="ARBA00023125"/>
    </source>
</evidence>
<evidence type="ECO:0000256" key="1">
    <source>
        <dbReference type="ARBA" id="ARBA00008857"/>
    </source>
</evidence>
<feature type="domain" description="Tyr recombinase" evidence="4">
    <location>
        <begin position="29"/>
        <end position="227"/>
    </location>
</feature>
<dbReference type="Gene3D" id="1.10.443.10">
    <property type="entry name" value="Intergrase catalytic core"/>
    <property type="match status" value="1"/>
</dbReference>
<comment type="similarity">
    <text evidence="1">Belongs to the 'phage' integrase family.</text>
</comment>
<evidence type="ECO:0000256" key="3">
    <source>
        <dbReference type="ARBA" id="ARBA00023172"/>
    </source>
</evidence>
<dbReference type="PROSITE" id="PS51898">
    <property type="entry name" value="TYR_RECOMBINASE"/>
    <property type="match status" value="1"/>
</dbReference>
<keyword evidence="2" id="KW-0238">DNA-binding</keyword>